<dbReference type="Gene3D" id="2.60.120.260">
    <property type="entry name" value="Galactose-binding domain-like"/>
    <property type="match status" value="1"/>
</dbReference>
<organism evidence="3 4">
    <name type="scientific">Coprinellus micaceus</name>
    <name type="common">Glistening ink-cap mushroom</name>
    <name type="synonym">Coprinus micaceus</name>
    <dbReference type="NCBI Taxonomy" id="71717"/>
    <lineage>
        <taxon>Eukaryota</taxon>
        <taxon>Fungi</taxon>
        <taxon>Dikarya</taxon>
        <taxon>Basidiomycota</taxon>
        <taxon>Agaricomycotina</taxon>
        <taxon>Agaricomycetes</taxon>
        <taxon>Agaricomycetidae</taxon>
        <taxon>Agaricales</taxon>
        <taxon>Agaricineae</taxon>
        <taxon>Psathyrellaceae</taxon>
        <taxon>Coprinellus</taxon>
    </lineage>
</organism>
<evidence type="ECO:0000256" key="2">
    <source>
        <dbReference type="SAM" id="Phobius"/>
    </source>
</evidence>
<evidence type="ECO:0000313" key="4">
    <source>
        <dbReference type="Proteomes" id="UP000298030"/>
    </source>
</evidence>
<dbReference type="AlphaFoldDB" id="A0A4Y7TJ05"/>
<feature type="compositionally biased region" description="Polar residues" evidence="1">
    <location>
        <begin position="306"/>
        <end position="324"/>
    </location>
</feature>
<dbReference type="Proteomes" id="UP000298030">
    <property type="component" value="Unassembled WGS sequence"/>
</dbReference>
<evidence type="ECO:0000256" key="1">
    <source>
        <dbReference type="SAM" id="MobiDB-lite"/>
    </source>
</evidence>
<keyword evidence="4" id="KW-1185">Reference proteome</keyword>
<keyword evidence="2" id="KW-0812">Transmembrane</keyword>
<feature type="transmembrane region" description="Helical" evidence="2">
    <location>
        <begin position="141"/>
        <end position="163"/>
    </location>
</feature>
<name>A0A4Y7TJ05_COPMI</name>
<feature type="compositionally biased region" description="Pro residues" evidence="1">
    <location>
        <begin position="249"/>
        <end position="263"/>
    </location>
</feature>
<accession>A0A4Y7TJ05</accession>
<keyword evidence="2" id="KW-0472">Membrane</keyword>
<reference evidence="3 4" key="1">
    <citation type="journal article" date="2019" name="Nat. Ecol. Evol.">
        <title>Megaphylogeny resolves global patterns of mushroom evolution.</title>
        <authorList>
            <person name="Varga T."/>
            <person name="Krizsan K."/>
            <person name="Foldi C."/>
            <person name="Dima B."/>
            <person name="Sanchez-Garcia M."/>
            <person name="Sanchez-Ramirez S."/>
            <person name="Szollosi G.J."/>
            <person name="Szarkandi J.G."/>
            <person name="Papp V."/>
            <person name="Albert L."/>
            <person name="Andreopoulos W."/>
            <person name="Angelini C."/>
            <person name="Antonin V."/>
            <person name="Barry K.W."/>
            <person name="Bougher N.L."/>
            <person name="Buchanan P."/>
            <person name="Buyck B."/>
            <person name="Bense V."/>
            <person name="Catcheside P."/>
            <person name="Chovatia M."/>
            <person name="Cooper J."/>
            <person name="Damon W."/>
            <person name="Desjardin D."/>
            <person name="Finy P."/>
            <person name="Geml J."/>
            <person name="Haridas S."/>
            <person name="Hughes K."/>
            <person name="Justo A."/>
            <person name="Karasinski D."/>
            <person name="Kautmanova I."/>
            <person name="Kiss B."/>
            <person name="Kocsube S."/>
            <person name="Kotiranta H."/>
            <person name="LaButti K.M."/>
            <person name="Lechner B.E."/>
            <person name="Liimatainen K."/>
            <person name="Lipzen A."/>
            <person name="Lukacs Z."/>
            <person name="Mihaltcheva S."/>
            <person name="Morgado L.N."/>
            <person name="Niskanen T."/>
            <person name="Noordeloos M.E."/>
            <person name="Ohm R.A."/>
            <person name="Ortiz-Santana B."/>
            <person name="Ovrebo C."/>
            <person name="Racz N."/>
            <person name="Riley R."/>
            <person name="Savchenko A."/>
            <person name="Shiryaev A."/>
            <person name="Soop K."/>
            <person name="Spirin V."/>
            <person name="Szebenyi C."/>
            <person name="Tomsovsky M."/>
            <person name="Tulloss R.E."/>
            <person name="Uehling J."/>
            <person name="Grigoriev I.V."/>
            <person name="Vagvolgyi C."/>
            <person name="Papp T."/>
            <person name="Martin F.M."/>
            <person name="Miettinen O."/>
            <person name="Hibbett D.S."/>
            <person name="Nagy L.G."/>
        </authorList>
    </citation>
    <scope>NUCLEOTIDE SEQUENCE [LARGE SCALE GENOMIC DNA]</scope>
    <source>
        <strain evidence="3 4">FP101781</strain>
    </source>
</reference>
<protein>
    <submittedName>
        <fullName evidence="3">Uncharacterized protein</fullName>
    </submittedName>
</protein>
<evidence type="ECO:0000313" key="3">
    <source>
        <dbReference type="EMBL" id="TEB33964.1"/>
    </source>
</evidence>
<feature type="region of interest" description="Disordered" evidence="1">
    <location>
        <begin position="224"/>
        <end position="324"/>
    </location>
</feature>
<sequence length="324" mass="34760">MSFVRLDDRHPSIRYSSEPSSDWQRVEEPAAFNNTITSTSGVGATAEIEFEGTGIEVYGSIAQSGIGNAPSSAYIVDERGVATYTASQSDANQTKILFYSSNALTPGKHKLVVRNEVADGQLNIDYFVLSPLPKKGVPPGAIVGAVLGPLALVLIVILSVFYFRKRREVQSASLTIGRRVRQRSPDATEKRLPTNATWSVITPFDLTPQPNSVDNLQAEQPLLRHQAGESRPSSSSLNASQNPSRSPTPIVPPLPPPQTPPPSGSGSSRPLPIPPENIELHRLPPPQYVGPGLDPVRKSALPPSYTAPNTSGPPSRTQTPRPDS</sequence>
<dbReference type="OrthoDB" id="3265734at2759"/>
<dbReference type="CDD" id="cd12087">
    <property type="entry name" value="TM_EGFR-like"/>
    <property type="match status" value="1"/>
</dbReference>
<dbReference type="EMBL" id="QPFP01000011">
    <property type="protein sequence ID" value="TEB33964.1"/>
    <property type="molecule type" value="Genomic_DNA"/>
</dbReference>
<keyword evidence="2" id="KW-1133">Transmembrane helix</keyword>
<gene>
    <name evidence="3" type="ORF">FA13DRAFT_1773028</name>
</gene>
<feature type="compositionally biased region" description="Low complexity" evidence="1">
    <location>
        <begin position="230"/>
        <end position="248"/>
    </location>
</feature>
<dbReference type="STRING" id="71717.A0A4Y7TJ05"/>
<proteinExistence type="predicted"/>
<comment type="caution">
    <text evidence="3">The sequence shown here is derived from an EMBL/GenBank/DDBJ whole genome shotgun (WGS) entry which is preliminary data.</text>
</comment>